<dbReference type="AlphaFoldDB" id="A0AAV6K874"/>
<feature type="compositionally biased region" description="Low complexity" evidence="1">
    <location>
        <begin position="1"/>
        <end position="16"/>
    </location>
</feature>
<evidence type="ECO:0000313" key="2">
    <source>
        <dbReference type="EMBL" id="KAG5548677.1"/>
    </source>
</evidence>
<feature type="compositionally biased region" description="Polar residues" evidence="1">
    <location>
        <begin position="17"/>
        <end position="28"/>
    </location>
</feature>
<protein>
    <submittedName>
        <fullName evidence="2">Uncharacterized protein</fullName>
    </submittedName>
</protein>
<sequence>MFTFTTSSSTRSSSPTLHPNSRLPNGVSTIRRIGNVAAKDTPTATAATEILPNLKTLSNPSNLEILQLYLCGRLRYFESIKETKIQPCLGNKVRI</sequence>
<organism evidence="2 3">
    <name type="scientific">Rhododendron griersonianum</name>
    <dbReference type="NCBI Taxonomy" id="479676"/>
    <lineage>
        <taxon>Eukaryota</taxon>
        <taxon>Viridiplantae</taxon>
        <taxon>Streptophyta</taxon>
        <taxon>Embryophyta</taxon>
        <taxon>Tracheophyta</taxon>
        <taxon>Spermatophyta</taxon>
        <taxon>Magnoliopsida</taxon>
        <taxon>eudicotyledons</taxon>
        <taxon>Gunneridae</taxon>
        <taxon>Pentapetalae</taxon>
        <taxon>asterids</taxon>
        <taxon>Ericales</taxon>
        <taxon>Ericaceae</taxon>
        <taxon>Ericoideae</taxon>
        <taxon>Rhodoreae</taxon>
        <taxon>Rhododendron</taxon>
    </lineage>
</organism>
<accession>A0AAV6K874</accession>
<evidence type="ECO:0000313" key="3">
    <source>
        <dbReference type="Proteomes" id="UP000823749"/>
    </source>
</evidence>
<proteinExistence type="predicted"/>
<keyword evidence="3" id="KW-1185">Reference proteome</keyword>
<comment type="caution">
    <text evidence="2">The sequence shown here is derived from an EMBL/GenBank/DDBJ whole genome shotgun (WGS) entry which is preliminary data.</text>
</comment>
<reference evidence="2" key="1">
    <citation type="submission" date="2020-08" db="EMBL/GenBank/DDBJ databases">
        <title>Plant Genome Project.</title>
        <authorList>
            <person name="Zhang R.-G."/>
        </authorList>
    </citation>
    <scope>NUCLEOTIDE SEQUENCE</scope>
    <source>
        <strain evidence="2">WSP0</strain>
        <tissue evidence="2">Leaf</tissue>
    </source>
</reference>
<dbReference type="EMBL" id="JACTNZ010000005">
    <property type="protein sequence ID" value="KAG5548677.1"/>
    <property type="molecule type" value="Genomic_DNA"/>
</dbReference>
<dbReference type="Proteomes" id="UP000823749">
    <property type="component" value="Chromosome 5"/>
</dbReference>
<evidence type="ECO:0000256" key="1">
    <source>
        <dbReference type="SAM" id="MobiDB-lite"/>
    </source>
</evidence>
<gene>
    <name evidence="2" type="ORF">RHGRI_014130</name>
</gene>
<feature type="region of interest" description="Disordered" evidence="1">
    <location>
        <begin position="1"/>
        <end position="28"/>
    </location>
</feature>
<name>A0AAV6K874_9ERIC</name>